<evidence type="ECO:0000313" key="4">
    <source>
        <dbReference type="Proteomes" id="UP000276133"/>
    </source>
</evidence>
<feature type="transmembrane region" description="Helical" evidence="2">
    <location>
        <begin position="387"/>
        <end position="407"/>
    </location>
</feature>
<dbReference type="Pfam" id="PF09772">
    <property type="entry name" value="Tmem26"/>
    <property type="match status" value="1"/>
</dbReference>
<feature type="transmembrane region" description="Helical" evidence="2">
    <location>
        <begin position="12"/>
        <end position="30"/>
    </location>
</feature>
<feature type="compositionally biased region" description="Polar residues" evidence="1">
    <location>
        <begin position="577"/>
        <end position="589"/>
    </location>
</feature>
<sequence length="613" mass="69991">MRAFMRVIRALFIRLMFIAYMLLCIWRVTFVSDNKYYWLMIVSVGFLLIETGVLLWLRAGKEFRGILPSVLLFLSCVLPSIWIMCIDEAHRKTKFQSLAENQEANIKAYVLNLDLQKSDPFTNASIKSGVFSLKKSLQTTVADQVLGREHRSVQNYSTIASALKRRPTTTLVNKPSDIDCCDVKISYWFQEDNFQHLFYQILMFVLVLSRWLITRSDISLNQRSLILIISLATAADTLDFFGYLSLELVYRNNYLLFSVLLILTLSLFQFVFLSLEETFSHSLGKANEHLDENLNDSKAQEKNEKFPFLHKHYEFLKKQLKGDPGEKEKQFNFDRGTDKQSWLCHLSDPLFFILLAGLFLHDGSFLAFRIFAWSKLGSESILSQSPLLIFFMAKNVLIILTQIYKVYTVSNERRQKRIMETYRDYMQQQMNCNPNFVSQNQIAAAATGGQIPLVSGYGNFNQYAQNSPYRFAQVYNDNVAGNQNRGLNRSISSLSTNTGYFGEKNVKPHPEGGENAAYFPPGSEQSNNYVMKQQQYDANIMLCQNMQSNLSTPNNPFSNKVGKALYGLQFLSRSKTSLGGQETGTNLSNGPGVASTFRNNSFSQPKNLKASKI</sequence>
<keyword evidence="2" id="KW-0472">Membrane</keyword>
<keyword evidence="4" id="KW-1185">Reference proteome</keyword>
<dbReference type="EMBL" id="REGN01005170">
    <property type="protein sequence ID" value="RNA14478.1"/>
    <property type="molecule type" value="Genomic_DNA"/>
</dbReference>
<organism evidence="3 4">
    <name type="scientific">Brachionus plicatilis</name>
    <name type="common">Marine rotifer</name>
    <name type="synonym">Brachionus muelleri</name>
    <dbReference type="NCBI Taxonomy" id="10195"/>
    <lineage>
        <taxon>Eukaryota</taxon>
        <taxon>Metazoa</taxon>
        <taxon>Spiralia</taxon>
        <taxon>Gnathifera</taxon>
        <taxon>Rotifera</taxon>
        <taxon>Eurotatoria</taxon>
        <taxon>Monogononta</taxon>
        <taxon>Pseudotrocha</taxon>
        <taxon>Ploima</taxon>
        <taxon>Brachionidae</taxon>
        <taxon>Brachionus</taxon>
    </lineage>
</organism>
<dbReference type="PANTHER" id="PTHR22168:SF7">
    <property type="entry name" value="TRANSMEMBRANE PROTEIN 26-LIKE"/>
    <property type="match status" value="1"/>
</dbReference>
<feature type="transmembrane region" description="Helical" evidence="2">
    <location>
        <begin position="350"/>
        <end position="372"/>
    </location>
</feature>
<gene>
    <name evidence="3" type="ORF">BpHYR1_013309</name>
</gene>
<reference evidence="3 4" key="1">
    <citation type="journal article" date="2018" name="Sci. Rep.">
        <title>Genomic signatures of local adaptation to the degree of environmental predictability in rotifers.</title>
        <authorList>
            <person name="Franch-Gras L."/>
            <person name="Hahn C."/>
            <person name="Garcia-Roger E.M."/>
            <person name="Carmona M.J."/>
            <person name="Serra M."/>
            <person name="Gomez A."/>
        </authorList>
    </citation>
    <scope>NUCLEOTIDE SEQUENCE [LARGE SCALE GENOMIC DNA]</scope>
    <source>
        <strain evidence="3">HYR1</strain>
    </source>
</reference>
<protein>
    <submittedName>
        <fullName evidence="3">Transmembrane 26</fullName>
    </submittedName>
</protein>
<evidence type="ECO:0000256" key="1">
    <source>
        <dbReference type="SAM" id="MobiDB-lite"/>
    </source>
</evidence>
<dbReference type="PANTHER" id="PTHR22168">
    <property type="entry name" value="TMEM26 PROTEIN"/>
    <property type="match status" value="1"/>
</dbReference>
<dbReference type="OrthoDB" id="9996145at2759"/>
<name>A0A3M7QU17_BRAPC</name>
<feature type="transmembrane region" description="Helical" evidence="2">
    <location>
        <begin position="66"/>
        <end position="84"/>
    </location>
</feature>
<feature type="transmembrane region" description="Helical" evidence="2">
    <location>
        <begin position="255"/>
        <end position="275"/>
    </location>
</feature>
<dbReference type="InterPro" id="IPR019169">
    <property type="entry name" value="Transmembrane_26"/>
</dbReference>
<comment type="caution">
    <text evidence="3">The sequence shown here is derived from an EMBL/GenBank/DDBJ whole genome shotgun (WGS) entry which is preliminary data.</text>
</comment>
<accession>A0A3M7QU17</accession>
<feature type="compositionally biased region" description="Polar residues" evidence="1">
    <location>
        <begin position="596"/>
        <end position="606"/>
    </location>
</feature>
<evidence type="ECO:0000256" key="2">
    <source>
        <dbReference type="SAM" id="Phobius"/>
    </source>
</evidence>
<keyword evidence="2 3" id="KW-0812">Transmembrane</keyword>
<feature type="transmembrane region" description="Helical" evidence="2">
    <location>
        <begin position="197"/>
        <end position="213"/>
    </location>
</feature>
<feature type="transmembrane region" description="Helical" evidence="2">
    <location>
        <begin position="36"/>
        <end position="57"/>
    </location>
</feature>
<dbReference type="AlphaFoldDB" id="A0A3M7QU17"/>
<keyword evidence="2" id="KW-1133">Transmembrane helix</keyword>
<feature type="transmembrane region" description="Helical" evidence="2">
    <location>
        <begin position="225"/>
        <end position="243"/>
    </location>
</feature>
<proteinExistence type="predicted"/>
<evidence type="ECO:0000313" key="3">
    <source>
        <dbReference type="EMBL" id="RNA14478.1"/>
    </source>
</evidence>
<dbReference type="Proteomes" id="UP000276133">
    <property type="component" value="Unassembled WGS sequence"/>
</dbReference>
<feature type="region of interest" description="Disordered" evidence="1">
    <location>
        <begin position="577"/>
        <end position="613"/>
    </location>
</feature>